<keyword evidence="2" id="KW-1185">Reference proteome</keyword>
<organism evidence="1 2">
    <name type="scientific">Pristionchus fissidentatus</name>
    <dbReference type="NCBI Taxonomy" id="1538716"/>
    <lineage>
        <taxon>Eukaryota</taxon>
        <taxon>Metazoa</taxon>
        <taxon>Ecdysozoa</taxon>
        <taxon>Nematoda</taxon>
        <taxon>Chromadorea</taxon>
        <taxon>Rhabditida</taxon>
        <taxon>Rhabditina</taxon>
        <taxon>Diplogasteromorpha</taxon>
        <taxon>Diplogasteroidea</taxon>
        <taxon>Neodiplogasteridae</taxon>
        <taxon>Pristionchus</taxon>
    </lineage>
</organism>
<protein>
    <submittedName>
        <fullName evidence="1">Uncharacterized protein</fullName>
    </submittedName>
</protein>
<dbReference type="Proteomes" id="UP001432322">
    <property type="component" value="Unassembled WGS sequence"/>
</dbReference>
<name>A0AAV5WTJ1_9BILA</name>
<dbReference type="EMBL" id="BTSY01000006">
    <property type="protein sequence ID" value="GMT34004.1"/>
    <property type="molecule type" value="Genomic_DNA"/>
</dbReference>
<reference evidence="1" key="1">
    <citation type="submission" date="2023-10" db="EMBL/GenBank/DDBJ databases">
        <title>Genome assembly of Pristionchus species.</title>
        <authorList>
            <person name="Yoshida K."/>
            <person name="Sommer R.J."/>
        </authorList>
    </citation>
    <scope>NUCLEOTIDE SEQUENCE</scope>
    <source>
        <strain evidence="1">RS5133</strain>
    </source>
</reference>
<sequence>IINDSAFRYKCYHYRSLKFPFVESILAVHVRFHVLHILVLVSFVHQIQIGIFIKVNKSSCEFF</sequence>
<gene>
    <name evidence="1" type="ORF">PFISCL1PPCAC_25301</name>
</gene>
<proteinExistence type="predicted"/>
<accession>A0AAV5WTJ1</accession>
<comment type="caution">
    <text evidence="1">The sequence shown here is derived from an EMBL/GenBank/DDBJ whole genome shotgun (WGS) entry which is preliminary data.</text>
</comment>
<feature type="non-terminal residue" evidence="1">
    <location>
        <position position="1"/>
    </location>
</feature>
<dbReference type="AlphaFoldDB" id="A0AAV5WTJ1"/>
<evidence type="ECO:0000313" key="2">
    <source>
        <dbReference type="Proteomes" id="UP001432322"/>
    </source>
</evidence>
<evidence type="ECO:0000313" key="1">
    <source>
        <dbReference type="EMBL" id="GMT34004.1"/>
    </source>
</evidence>